<gene>
    <name evidence="4" type="ORF">OSTQU699_LOCUS2257</name>
</gene>
<evidence type="ECO:0000313" key="5">
    <source>
        <dbReference type="Proteomes" id="UP000708148"/>
    </source>
</evidence>
<feature type="domain" description="SPX" evidence="3">
    <location>
        <begin position="1"/>
        <end position="182"/>
    </location>
</feature>
<proteinExistence type="predicted"/>
<keyword evidence="1" id="KW-0175">Coiled coil</keyword>
<feature type="region of interest" description="Disordered" evidence="2">
    <location>
        <begin position="209"/>
        <end position="241"/>
    </location>
</feature>
<feature type="region of interest" description="Disordered" evidence="2">
    <location>
        <begin position="51"/>
        <end position="77"/>
    </location>
</feature>
<dbReference type="Pfam" id="PF03105">
    <property type="entry name" value="SPX"/>
    <property type="match status" value="1"/>
</dbReference>
<dbReference type="InterPro" id="IPR031142">
    <property type="entry name" value="SPX_prot"/>
</dbReference>
<dbReference type="EMBL" id="CAJHUC010000562">
    <property type="protein sequence ID" value="CAD7696896.1"/>
    <property type="molecule type" value="Genomic_DNA"/>
</dbReference>
<evidence type="ECO:0000256" key="1">
    <source>
        <dbReference type="SAM" id="Coils"/>
    </source>
</evidence>
<organism evidence="4 5">
    <name type="scientific">Ostreobium quekettii</name>
    <dbReference type="NCBI Taxonomy" id="121088"/>
    <lineage>
        <taxon>Eukaryota</taxon>
        <taxon>Viridiplantae</taxon>
        <taxon>Chlorophyta</taxon>
        <taxon>core chlorophytes</taxon>
        <taxon>Ulvophyceae</taxon>
        <taxon>TCBD clade</taxon>
        <taxon>Bryopsidales</taxon>
        <taxon>Ostreobineae</taxon>
        <taxon>Ostreobiaceae</taxon>
        <taxon>Ostreobium</taxon>
    </lineage>
</organism>
<feature type="compositionally biased region" description="Low complexity" evidence="2">
    <location>
        <begin position="211"/>
        <end position="220"/>
    </location>
</feature>
<dbReference type="PANTHER" id="PTHR45978">
    <property type="entry name" value="SPX DOMAIN-CONTAINING PROTEIN 3"/>
    <property type="match status" value="1"/>
</dbReference>
<accession>A0A8S1ISL4</accession>
<protein>
    <recommendedName>
        <fullName evidence="3">SPX domain-containing protein</fullName>
    </recommendedName>
</protein>
<feature type="region of interest" description="Disordered" evidence="2">
    <location>
        <begin position="292"/>
        <end position="332"/>
    </location>
</feature>
<reference evidence="4" key="1">
    <citation type="submission" date="2020-12" db="EMBL/GenBank/DDBJ databases">
        <authorList>
            <person name="Iha C."/>
        </authorList>
    </citation>
    <scope>NUCLEOTIDE SEQUENCE</scope>
</reference>
<dbReference type="PROSITE" id="PS51382">
    <property type="entry name" value="SPX"/>
    <property type="match status" value="1"/>
</dbReference>
<evidence type="ECO:0000256" key="2">
    <source>
        <dbReference type="SAM" id="MobiDB-lite"/>
    </source>
</evidence>
<evidence type="ECO:0000313" key="4">
    <source>
        <dbReference type="EMBL" id="CAD7696896.1"/>
    </source>
</evidence>
<dbReference type="Proteomes" id="UP000708148">
    <property type="component" value="Unassembled WGS sequence"/>
</dbReference>
<comment type="caution">
    <text evidence="4">The sequence shown here is derived from an EMBL/GenBank/DDBJ whole genome shotgun (WGS) entry which is preliminary data.</text>
</comment>
<dbReference type="GO" id="GO:0016036">
    <property type="term" value="P:cellular response to phosphate starvation"/>
    <property type="evidence" value="ECO:0007669"/>
    <property type="project" value="InterPro"/>
</dbReference>
<sequence>MKFGKVILQQGRELPDKQFLGYKQLKKMLKLIKPPINRDDNCQAALDLGTSKSDHATRTSQSEEEPNQSSSVTSSRPGILSAQETKFIKALNEELETLNSIFMDEEESIVMRLQDLESELNDAQDCENNEEEIGKLAKAFIDFHGEIVMLLHWGHVNYVAVTKILKKHDKQTGLPLHTPCIETVLQQPFFSTELLQRLAKRVGSIVDNLISDGSPTGDSGSSEEDNDKEEAAPPIDKPRGIQQTHMALGMWRELRVNASTPSTLVHVAGDHLPEALLAQEEPAASTGPRVAIVEHGKDSDGSESCKVSPERRKRARAADEEPGNGTRRRRVC</sequence>
<dbReference type="OrthoDB" id="6493944at2759"/>
<keyword evidence="5" id="KW-1185">Reference proteome</keyword>
<name>A0A8S1ISL4_9CHLO</name>
<dbReference type="InterPro" id="IPR004331">
    <property type="entry name" value="SPX_dom"/>
</dbReference>
<dbReference type="AlphaFoldDB" id="A0A8S1ISL4"/>
<evidence type="ECO:0000259" key="3">
    <source>
        <dbReference type="PROSITE" id="PS51382"/>
    </source>
</evidence>
<dbReference type="PANTHER" id="PTHR45978:SF7">
    <property type="entry name" value="SPX DOMAIN-CONTAINING PROTEIN 4"/>
    <property type="match status" value="1"/>
</dbReference>
<feature type="coiled-coil region" evidence="1">
    <location>
        <begin position="88"/>
        <end position="133"/>
    </location>
</feature>